<accession>A0A917S4Y3</accession>
<proteinExistence type="predicted"/>
<comment type="caution">
    <text evidence="1">The sequence shown here is derived from an EMBL/GenBank/DDBJ whole genome shotgun (WGS) entry which is preliminary data.</text>
</comment>
<sequence>MQVINEYWGNQKPQKLLPGSVDETISIQSKKLTLLRGPHPTYGFHFKVQTYEITPKNA</sequence>
<dbReference type="EMBL" id="BMOK01000009">
    <property type="protein sequence ID" value="GGL57339.1"/>
    <property type="molecule type" value="Genomic_DNA"/>
</dbReference>
<organism evidence="1 2">
    <name type="scientific">Sporolactobacillus putidus</name>
    <dbReference type="NCBI Taxonomy" id="492735"/>
    <lineage>
        <taxon>Bacteria</taxon>
        <taxon>Bacillati</taxon>
        <taxon>Bacillota</taxon>
        <taxon>Bacilli</taxon>
        <taxon>Bacillales</taxon>
        <taxon>Sporolactobacillaceae</taxon>
        <taxon>Sporolactobacillus</taxon>
    </lineage>
</organism>
<reference evidence="1" key="1">
    <citation type="journal article" date="2014" name="Int. J. Syst. Evol. Microbiol.">
        <title>Complete genome sequence of Corynebacterium casei LMG S-19264T (=DSM 44701T), isolated from a smear-ripened cheese.</title>
        <authorList>
            <consortium name="US DOE Joint Genome Institute (JGI-PGF)"/>
            <person name="Walter F."/>
            <person name="Albersmeier A."/>
            <person name="Kalinowski J."/>
            <person name="Ruckert C."/>
        </authorList>
    </citation>
    <scope>NUCLEOTIDE SEQUENCE</scope>
    <source>
        <strain evidence="1">JCM 15325</strain>
    </source>
</reference>
<evidence type="ECO:0000313" key="1">
    <source>
        <dbReference type="EMBL" id="GGL57339.1"/>
    </source>
</evidence>
<reference evidence="1" key="2">
    <citation type="submission" date="2020-09" db="EMBL/GenBank/DDBJ databases">
        <authorList>
            <person name="Sun Q."/>
            <person name="Ohkuma M."/>
        </authorList>
    </citation>
    <scope>NUCLEOTIDE SEQUENCE</scope>
    <source>
        <strain evidence="1">JCM 15325</strain>
    </source>
</reference>
<protein>
    <submittedName>
        <fullName evidence="1">Uncharacterized protein</fullName>
    </submittedName>
</protein>
<dbReference type="Proteomes" id="UP000654670">
    <property type="component" value="Unassembled WGS sequence"/>
</dbReference>
<gene>
    <name evidence="1" type="ORF">GCM10007968_21700</name>
</gene>
<evidence type="ECO:0000313" key="2">
    <source>
        <dbReference type="Proteomes" id="UP000654670"/>
    </source>
</evidence>
<dbReference type="AlphaFoldDB" id="A0A917S4Y3"/>
<name>A0A917S4Y3_9BACL</name>
<keyword evidence="2" id="KW-1185">Reference proteome</keyword>